<name>Q4N0V2_THEPA</name>
<feature type="region of interest" description="Disordered" evidence="1">
    <location>
        <begin position="24"/>
        <end position="61"/>
    </location>
</feature>
<feature type="signal peptide" evidence="2">
    <location>
        <begin position="1"/>
        <end position="21"/>
    </location>
</feature>
<evidence type="ECO:0000313" key="4">
    <source>
        <dbReference type="Proteomes" id="UP000001949"/>
    </source>
</evidence>
<organism evidence="3 4">
    <name type="scientific">Theileria parva</name>
    <name type="common">East coast fever infection agent</name>
    <dbReference type="NCBI Taxonomy" id="5875"/>
    <lineage>
        <taxon>Eukaryota</taxon>
        <taxon>Sar</taxon>
        <taxon>Alveolata</taxon>
        <taxon>Apicomplexa</taxon>
        <taxon>Aconoidasida</taxon>
        <taxon>Piroplasmida</taxon>
        <taxon>Theileriidae</taxon>
        <taxon>Theileria</taxon>
    </lineage>
</organism>
<feature type="compositionally biased region" description="Polar residues" evidence="1">
    <location>
        <begin position="46"/>
        <end position="55"/>
    </location>
</feature>
<proteinExistence type="predicted"/>
<dbReference type="EMBL" id="AAGK01000005">
    <property type="protein sequence ID" value="EAN30741.1"/>
    <property type="molecule type" value="Genomic_DNA"/>
</dbReference>
<feature type="region of interest" description="Disordered" evidence="1">
    <location>
        <begin position="139"/>
        <end position="162"/>
    </location>
</feature>
<dbReference type="RefSeq" id="XP_763024.1">
    <property type="nucleotide sequence ID" value="XM_757931.1"/>
</dbReference>
<accession>Q4N0V2</accession>
<dbReference type="GeneID" id="3499988"/>
<keyword evidence="2" id="KW-0732">Signal</keyword>
<feature type="compositionally biased region" description="Low complexity" evidence="1">
    <location>
        <begin position="147"/>
        <end position="162"/>
    </location>
</feature>
<feature type="chain" id="PRO_5004241526" evidence="2">
    <location>
        <begin position="22"/>
        <end position="500"/>
    </location>
</feature>
<dbReference type="eggNOG" id="ENOG502QU2K">
    <property type="taxonomic scope" value="Eukaryota"/>
</dbReference>
<dbReference type="InParanoid" id="Q4N0V2"/>
<evidence type="ECO:0000256" key="1">
    <source>
        <dbReference type="SAM" id="MobiDB-lite"/>
    </source>
</evidence>
<dbReference type="KEGG" id="tpv:TP03_0005"/>
<gene>
    <name evidence="3" type="ordered locus">TP03_0005</name>
</gene>
<dbReference type="STRING" id="5875.Q4N0V2"/>
<feature type="compositionally biased region" description="Acidic residues" evidence="1">
    <location>
        <begin position="31"/>
        <end position="40"/>
    </location>
</feature>
<protein>
    <submittedName>
        <fullName evidence="3">Uncharacterized protein</fullName>
    </submittedName>
</protein>
<keyword evidence="4" id="KW-1185">Reference proteome</keyword>
<dbReference type="AlphaFoldDB" id="Q4N0V2"/>
<comment type="caution">
    <text evidence="3">The sequence shown here is derived from an EMBL/GenBank/DDBJ whole genome shotgun (WGS) entry which is preliminary data.</text>
</comment>
<dbReference type="VEuPathDB" id="PiroplasmaDB:TpMuguga_03g00005"/>
<evidence type="ECO:0000256" key="2">
    <source>
        <dbReference type="SAM" id="SignalP"/>
    </source>
</evidence>
<feature type="compositionally biased region" description="Basic and acidic residues" evidence="1">
    <location>
        <begin position="282"/>
        <end position="291"/>
    </location>
</feature>
<evidence type="ECO:0000313" key="3">
    <source>
        <dbReference type="EMBL" id="EAN30741.1"/>
    </source>
</evidence>
<dbReference type="Proteomes" id="UP000001949">
    <property type="component" value="Unassembled WGS sequence"/>
</dbReference>
<feature type="region of interest" description="Disordered" evidence="1">
    <location>
        <begin position="250"/>
        <end position="291"/>
    </location>
</feature>
<sequence length="500" mass="58184">MNKNISHNFILILIVIKYVESADNNPNQPAPEDEEEDNFEVLDLSETGQQTNPTENPEHPAPYQQISELLYLQTESQLEQQSQPQPQHYGTYQPYQAQTQTQQQQTDTYWYYEPPQIQTITQQQLEQLHQEPQYHYYVPEYTDPYGSQQQSTQSQPSQLLTQPTQEQSIHYVPTLVSQAQQPTGKPPVIYMVLSKVQLQLPTYYSPATIIQTQQTAEQLEPEVIEVQSIEESFEEKLVTQEMDRLLDKLKEKVGQTDKTQPGKRKRTRTTSGNQGEDDDGQEPVKRKDPKPQRKIKKLKFYKKDCEGNLVEMTGRDYGVIFSNSNKAKYIFNACLEQIERGNEIIYVHSQRVPYCSLLRYSKPNDIIVMTNSDGFTLVKKSKGIWTRTDHVIPDYVKFYTRDLGGNYVLITSDQYNIDFTSDRSFRYEFFPGVKCHKIVVTGMIAWKKTDNDADYPLAIYVTSALDVIVNFEGYSKMYRKRLKRYNLVLNKPSIGKRKYT</sequence>
<reference evidence="3 4" key="1">
    <citation type="journal article" date="2005" name="Science">
        <title>Genome sequence of Theileria parva, a bovine pathogen that transforms lymphocytes.</title>
        <authorList>
            <person name="Gardner M.J."/>
            <person name="Bishop R."/>
            <person name="Shah T."/>
            <person name="de Villiers E.P."/>
            <person name="Carlton J.M."/>
            <person name="Hall N."/>
            <person name="Ren Q."/>
            <person name="Paulsen I.T."/>
            <person name="Pain A."/>
            <person name="Berriman M."/>
            <person name="Wilson R.J.M."/>
            <person name="Sato S."/>
            <person name="Ralph S.A."/>
            <person name="Mann D.J."/>
            <person name="Xiong Z."/>
            <person name="Shallom S.J."/>
            <person name="Weidman J."/>
            <person name="Jiang L."/>
            <person name="Lynn J."/>
            <person name="Weaver B."/>
            <person name="Shoaibi A."/>
            <person name="Domingo A.R."/>
            <person name="Wasawo D."/>
            <person name="Crabtree J."/>
            <person name="Wortman J.R."/>
            <person name="Haas B."/>
            <person name="Angiuoli S.V."/>
            <person name="Creasy T.H."/>
            <person name="Lu C."/>
            <person name="Suh B."/>
            <person name="Silva J.C."/>
            <person name="Utterback T.R."/>
            <person name="Feldblyum T.V."/>
            <person name="Pertea M."/>
            <person name="Allen J."/>
            <person name="Nierman W.C."/>
            <person name="Taracha E.L.N."/>
            <person name="Salzberg S.L."/>
            <person name="White O.R."/>
            <person name="Fitzhugh H.A."/>
            <person name="Morzaria S."/>
            <person name="Venter J.C."/>
            <person name="Fraser C.M."/>
            <person name="Nene V."/>
        </authorList>
    </citation>
    <scope>NUCLEOTIDE SEQUENCE [LARGE SCALE GENOMIC DNA]</scope>
    <source>
        <strain evidence="3 4">Muguga</strain>
    </source>
</reference>
<feature type="region of interest" description="Disordered" evidence="1">
    <location>
        <begin position="76"/>
        <end position="100"/>
    </location>
</feature>